<keyword evidence="1" id="KW-0812">Transmembrane</keyword>
<dbReference type="Gramene" id="TVU26242">
    <property type="protein sequence ID" value="TVU26242"/>
    <property type="gene ID" value="EJB05_28779"/>
</dbReference>
<dbReference type="OrthoDB" id="655834at2759"/>
<dbReference type="EMBL" id="RWGY01000013">
    <property type="protein sequence ID" value="TVU26242.1"/>
    <property type="molecule type" value="Genomic_DNA"/>
</dbReference>
<evidence type="ECO:0000256" key="1">
    <source>
        <dbReference type="SAM" id="Phobius"/>
    </source>
</evidence>
<gene>
    <name evidence="2" type="ORF">EJB05_28779</name>
</gene>
<accession>A0A5J9UR20</accession>
<feature type="transmembrane region" description="Helical" evidence="1">
    <location>
        <begin position="78"/>
        <end position="100"/>
    </location>
</feature>
<sequence>MSPDQMKKAKRESLIKLYKVICFCGTGLMIWMDKAALLSKLQLNDRYAAHICTLYFTFALVCMLLGMIASSFPDSAPFALFVSWNGALHAFLFGNASFHLSIMQFYTKMEHMYGSFFITSALFSIVWYFGTHVHEKSSTEKKKGC</sequence>
<keyword evidence="3" id="KW-1185">Reference proteome</keyword>
<feature type="transmembrane region" description="Helical" evidence="1">
    <location>
        <begin position="112"/>
        <end position="130"/>
    </location>
</feature>
<dbReference type="AlphaFoldDB" id="A0A5J9UR20"/>
<dbReference type="Proteomes" id="UP000324897">
    <property type="component" value="Chromosome 2"/>
</dbReference>
<evidence type="ECO:0000313" key="3">
    <source>
        <dbReference type="Proteomes" id="UP000324897"/>
    </source>
</evidence>
<organism evidence="2 3">
    <name type="scientific">Eragrostis curvula</name>
    <name type="common">weeping love grass</name>
    <dbReference type="NCBI Taxonomy" id="38414"/>
    <lineage>
        <taxon>Eukaryota</taxon>
        <taxon>Viridiplantae</taxon>
        <taxon>Streptophyta</taxon>
        <taxon>Embryophyta</taxon>
        <taxon>Tracheophyta</taxon>
        <taxon>Spermatophyta</taxon>
        <taxon>Magnoliopsida</taxon>
        <taxon>Liliopsida</taxon>
        <taxon>Poales</taxon>
        <taxon>Poaceae</taxon>
        <taxon>PACMAD clade</taxon>
        <taxon>Chloridoideae</taxon>
        <taxon>Eragrostideae</taxon>
        <taxon>Eragrostidinae</taxon>
        <taxon>Eragrostis</taxon>
    </lineage>
</organism>
<name>A0A5J9UR20_9POAL</name>
<proteinExistence type="predicted"/>
<protein>
    <submittedName>
        <fullName evidence="2">Uncharacterized protein</fullName>
    </submittedName>
</protein>
<keyword evidence="1" id="KW-1133">Transmembrane helix</keyword>
<comment type="caution">
    <text evidence="2">The sequence shown here is derived from an EMBL/GenBank/DDBJ whole genome shotgun (WGS) entry which is preliminary data.</text>
</comment>
<feature type="transmembrane region" description="Helical" evidence="1">
    <location>
        <begin position="53"/>
        <end position="72"/>
    </location>
</feature>
<evidence type="ECO:0000313" key="2">
    <source>
        <dbReference type="EMBL" id="TVU26242.1"/>
    </source>
</evidence>
<keyword evidence="1" id="KW-0472">Membrane</keyword>
<reference evidence="2 3" key="1">
    <citation type="journal article" date="2019" name="Sci. Rep.">
        <title>A high-quality genome of Eragrostis curvula grass provides insights into Poaceae evolution and supports new strategies to enhance forage quality.</title>
        <authorList>
            <person name="Carballo J."/>
            <person name="Santos B.A.C.M."/>
            <person name="Zappacosta D."/>
            <person name="Garbus I."/>
            <person name="Selva J.P."/>
            <person name="Gallo C.A."/>
            <person name="Diaz A."/>
            <person name="Albertini E."/>
            <person name="Caccamo M."/>
            <person name="Echenique V."/>
        </authorList>
    </citation>
    <scope>NUCLEOTIDE SEQUENCE [LARGE SCALE GENOMIC DNA]</scope>
    <source>
        <strain evidence="3">cv. Victoria</strain>
        <tissue evidence="2">Leaf</tissue>
    </source>
</reference>
<feature type="transmembrane region" description="Helical" evidence="1">
    <location>
        <begin position="15"/>
        <end position="32"/>
    </location>
</feature>